<feature type="transmembrane region" description="Helical" evidence="1">
    <location>
        <begin position="371"/>
        <end position="392"/>
    </location>
</feature>
<dbReference type="Pfam" id="PF23608">
    <property type="entry name" value="Ig_ILCR1"/>
    <property type="match status" value="1"/>
</dbReference>
<feature type="chain" id="PRO_5018576591" description="ILCR1 Ig-like domain-containing protein" evidence="2">
    <location>
        <begin position="24"/>
        <end position="429"/>
    </location>
</feature>
<evidence type="ECO:0000313" key="5">
    <source>
        <dbReference type="Proteomes" id="UP000271974"/>
    </source>
</evidence>
<protein>
    <recommendedName>
        <fullName evidence="3">ILCR1 Ig-like domain-containing protein</fullName>
    </recommendedName>
</protein>
<gene>
    <name evidence="4" type="ORF">EGW08_013294</name>
</gene>
<dbReference type="InterPro" id="IPR057066">
    <property type="entry name" value="Ig_ILCR1"/>
</dbReference>
<feature type="domain" description="ILCR1 Ig-like" evidence="3">
    <location>
        <begin position="212"/>
        <end position="325"/>
    </location>
</feature>
<keyword evidence="2" id="KW-0732">Signal</keyword>
<accession>A0A3S1B9E2</accession>
<sequence>MAVWMFSYCLLILSSLCIEFAFAASVPCTLKVFEEHSTNNQPIEGVCLEEFETPDCQPFLRQFNRSDLPKGFSLTDDDDSVEKPETLTLSLRQTIHRYDEIEYVIPAVLFDWRAPVSSLSRKNTKGFLMIWTNGTIDRCRLFKFNSSRTDLLSKELHFQYYLRFLEANQNFTMKVYSLPPPDNLKESQKVSTFVSETLTSGSYTRNYSNPADWKPSVSYHVLKEGAIQVKIGHSPPQFNFTKFEVMLVKSSFNLVNAFKTLFYIKPPGSQSSEGVVTFTDLETDKYKIVVHVNDTFHRIDGKCLCWRMETKGRYCSWSCGNTGTAWMNVTGAANTNSKTTESTAGKNDNSPTNITMKVTSKSDEDVKKTGLIIGLSVTAVAVFFAAVALVGFRRLKLKGKDLLSFMRYASPKSLESKNKFGLEATPKGI</sequence>
<keyword evidence="5" id="KW-1185">Reference proteome</keyword>
<dbReference type="AlphaFoldDB" id="A0A3S1B9E2"/>
<keyword evidence="1" id="KW-1133">Transmembrane helix</keyword>
<evidence type="ECO:0000256" key="2">
    <source>
        <dbReference type="SAM" id="SignalP"/>
    </source>
</evidence>
<organism evidence="4 5">
    <name type="scientific">Elysia chlorotica</name>
    <name type="common">Eastern emerald elysia</name>
    <name type="synonym">Sea slug</name>
    <dbReference type="NCBI Taxonomy" id="188477"/>
    <lineage>
        <taxon>Eukaryota</taxon>
        <taxon>Metazoa</taxon>
        <taxon>Spiralia</taxon>
        <taxon>Lophotrochozoa</taxon>
        <taxon>Mollusca</taxon>
        <taxon>Gastropoda</taxon>
        <taxon>Heterobranchia</taxon>
        <taxon>Euthyneura</taxon>
        <taxon>Panpulmonata</taxon>
        <taxon>Sacoglossa</taxon>
        <taxon>Placobranchoidea</taxon>
        <taxon>Plakobranchidae</taxon>
        <taxon>Elysia</taxon>
    </lineage>
</organism>
<keyword evidence="1" id="KW-0812">Transmembrane</keyword>
<dbReference type="OrthoDB" id="6157418at2759"/>
<dbReference type="Proteomes" id="UP000271974">
    <property type="component" value="Unassembled WGS sequence"/>
</dbReference>
<comment type="caution">
    <text evidence="4">The sequence shown here is derived from an EMBL/GenBank/DDBJ whole genome shotgun (WGS) entry which is preliminary data.</text>
</comment>
<evidence type="ECO:0000313" key="4">
    <source>
        <dbReference type="EMBL" id="RUS78953.1"/>
    </source>
</evidence>
<reference evidence="4 5" key="1">
    <citation type="submission" date="2019-01" db="EMBL/GenBank/DDBJ databases">
        <title>A draft genome assembly of the solar-powered sea slug Elysia chlorotica.</title>
        <authorList>
            <person name="Cai H."/>
            <person name="Li Q."/>
            <person name="Fang X."/>
            <person name="Li J."/>
            <person name="Curtis N.E."/>
            <person name="Altenburger A."/>
            <person name="Shibata T."/>
            <person name="Feng M."/>
            <person name="Maeda T."/>
            <person name="Schwartz J.A."/>
            <person name="Shigenobu S."/>
            <person name="Lundholm N."/>
            <person name="Nishiyama T."/>
            <person name="Yang H."/>
            <person name="Hasebe M."/>
            <person name="Li S."/>
            <person name="Pierce S.K."/>
            <person name="Wang J."/>
        </authorList>
    </citation>
    <scope>NUCLEOTIDE SEQUENCE [LARGE SCALE GENOMIC DNA]</scope>
    <source>
        <strain evidence="4">EC2010</strain>
        <tissue evidence="4">Whole organism of an adult</tissue>
    </source>
</reference>
<evidence type="ECO:0000259" key="3">
    <source>
        <dbReference type="Pfam" id="PF23608"/>
    </source>
</evidence>
<proteinExistence type="predicted"/>
<feature type="non-terminal residue" evidence="4">
    <location>
        <position position="429"/>
    </location>
</feature>
<dbReference type="EMBL" id="RQTK01000480">
    <property type="protein sequence ID" value="RUS78953.1"/>
    <property type="molecule type" value="Genomic_DNA"/>
</dbReference>
<feature type="signal peptide" evidence="2">
    <location>
        <begin position="1"/>
        <end position="23"/>
    </location>
</feature>
<name>A0A3S1B9E2_ELYCH</name>
<dbReference type="STRING" id="188477.A0A3S1B9E2"/>
<evidence type="ECO:0000256" key="1">
    <source>
        <dbReference type="SAM" id="Phobius"/>
    </source>
</evidence>
<keyword evidence="1" id="KW-0472">Membrane</keyword>